<dbReference type="InterPro" id="IPR003594">
    <property type="entry name" value="HATPase_dom"/>
</dbReference>
<dbReference type="InterPro" id="IPR035965">
    <property type="entry name" value="PAS-like_dom_sf"/>
</dbReference>
<keyword evidence="8" id="KW-0592">Phosphate transport</keyword>
<dbReference type="EC" id="2.7.13.3" evidence="3"/>
<comment type="catalytic activity">
    <reaction evidence="1">
        <text>ATP + protein L-histidine = ADP + protein N-phospho-L-histidine.</text>
        <dbReference type="EC" id="2.7.13.3"/>
    </reaction>
</comment>
<evidence type="ECO:0000256" key="8">
    <source>
        <dbReference type="ARBA" id="ARBA00022592"/>
    </source>
</evidence>
<dbReference type="SMART" id="SM00387">
    <property type="entry name" value="HATPase_c"/>
    <property type="match status" value="1"/>
</dbReference>
<dbReference type="GO" id="GO:0006355">
    <property type="term" value="P:regulation of DNA-templated transcription"/>
    <property type="evidence" value="ECO:0007669"/>
    <property type="project" value="InterPro"/>
</dbReference>
<dbReference type="GO" id="GO:0006817">
    <property type="term" value="P:phosphate ion transport"/>
    <property type="evidence" value="ECO:0007669"/>
    <property type="project" value="UniProtKB-KW"/>
</dbReference>
<dbReference type="InterPro" id="IPR050351">
    <property type="entry name" value="BphY/WalK/GraS-like"/>
</dbReference>
<feature type="transmembrane region" description="Helical" evidence="18">
    <location>
        <begin position="12"/>
        <end position="42"/>
    </location>
</feature>
<feature type="domain" description="Histidine kinase" evidence="19">
    <location>
        <begin position="210"/>
        <end position="427"/>
    </location>
</feature>
<evidence type="ECO:0000256" key="7">
    <source>
        <dbReference type="ARBA" id="ARBA00022553"/>
    </source>
</evidence>
<dbReference type="SMART" id="SM00091">
    <property type="entry name" value="PAS"/>
    <property type="match status" value="1"/>
</dbReference>
<dbReference type="GO" id="GO:0000155">
    <property type="term" value="F:phosphorelay sensor kinase activity"/>
    <property type="evidence" value="ECO:0007669"/>
    <property type="project" value="InterPro"/>
</dbReference>
<accession>A0A1H6RAU8</accession>
<dbReference type="GO" id="GO:0005886">
    <property type="term" value="C:plasma membrane"/>
    <property type="evidence" value="ECO:0007669"/>
    <property type="project" value="UniProtKB-SubCell"/>
</dbReference>
<dbReference type="FunFam" id="1.10.287.130:FF:000001">
    <property type="entry name" value="Two-component sensor histidine kinase"/>
    <property type="match status" value="1"/>
</dbReference>
<evidence type="ECO:0000256" key="14">
    <source>
        <dbReference type="ARBA" id="ARBA00022989"/>
    </source>
</evidence>
<keyword evidence="6" id="KW-1003">Cell membrane</keyword>
<evidence type="ECO:0000256" key="6">
    <source>
        <dbReference type="ARBA" id="ARBA00022475"/>
    </source>
</evidence>
<evidence type="ECO:0000256" key="11">
    <source>
        <dbReference type="ARBA" id="ARBA00022741"/>
    </source>
</evidence>
<evidence type="ECO:0000256" key="2">
    <source>
        <dbReference type="ARBA" id="ARBA00004236"/>
    </source>
</evidence>
<dbReference type="STRING" id="64971.SAMN05421831_103223"/>
<evidence type="ECO:0000256" key="9">
    <source>
        <dbReference type="ARBA" id="ARBA00022679"/>
    </source>
</evidence>
<dbReference type="InterPro" id="IPR005467">
    <property type="entry name" value="His_kinase_dom"/>
</dbReference>
<dbReference type="SMART" id="SM00388">
    <property type="entry name" value="HisKA"/>
    <property type="match status" value="1"/>
</dbReference>
<comment type="subcellular location">
    <subcellularLocation>
        <location evidence="2">Cell membrane</location>
    </subcellularLocation>
</comment>
<dbReference type="CDD" id="cd00082">
    <property type="entry name" value="HisKA"/>
    <property type="match status" value="1"/>
</dbReference>
<dbReference type="InterPro" id="IPR004358">
    <property type="entry name" value="Sig_transdc_His_kin-like_C"/>
</dbReference>
<evidence type="ECO:0000259" key="19">
    <source>
        <dbReference type="PROSITE" id="PS50109"/>
    </source>
</evidence>
<protein>
    <recommendedName>
        <fullName evidence="4">Phosphate regulon sensor protein PhoR</fullName>
        <ecNumber evidence="3">2.7.13.3</ecNumber>
    </recommendedName>
</protein>
<proteinExistence type="predicted"/>
<dbReference type="Proteomes" id="UP000242999">
    <property type="component" value="Unassembled WGS sequence"/>
</dbReference>
<evidence type="ECO:0000256" key="15">
    <source>
        <dbReference type="ARBA" id="ARBA00023012"/>
    </source>
</evidence>
<dbReference type="InterPro" id="IPR036097">
    <property type="entry name" value="HisK_dim/P_sf"/>
</dbReference>
<dbReference type="SUPFAM" id="SSF55874">
    <property type="entry name" value="ATPase domain of HSP90 chaperone/DNA topoisomerase II/histidine kinase"/>
    <property type="match status" value="1"/>
</dbReference>
<evidence type="ECO:0000256" key="18">
    <source>
        <dbReference type="SAM" id="Phobius"/>
    </source>
</evidence>
<dbReference type="PANTHER" id="PTHR45453:SF1">
    <property type="entry name" value="PHOSPHATE REGULON SENSOR PROTEIN PHOR"/>
    <property type="match status" value="1"/>
</dbReference>
<evidence type="ECO:0000256" key="4">
    <source>
        <dbReference type="ARBA" id="ARBA00019665"/>
    </source>
</evidence>
<dbReference type="SUPFAM" id="SSF55785">
    <property type="entry name" value="PYP-like sensor domain (PAS domain)"/>
    <property type="match status" value="1"/>
</dbReference>
<dbReference type="Gene3D" id="3.30.565.10">
    <property type="entry name" value="Histidine kinase-like ATPase, C-terminal domain"/>
    <property type="match status" value="1"/>
</dbReference>
<dbReference type="SUPFAM" id="SSF47384">
    <property type="entry name" value="Homodimeric domain of signal transducing histidine kinase"/>
    <property type="match status" value="1"/>
</dbReference>
<dbReference type="Pfam" id="PF00512">
    <property type="entry name" value="HisKA"/>
    <property type="match status" value="1"/>
</dbReference>
<keyword evidence="11" id="KW-0547">Nucleotide-binding</keyword>
<dbReference type="InterPro" id="IPR014310">
    <property type="entry name" value="Sig_transdc_His_kinase_PhoR"/>
</dbReference>
<dbReference type="PROSITE" id="PS50112">
    <property type="entry name" value="PAS"/>
    <property type="match status" value="1"/>
</dbReference>
<dbReference type="Pfam" id="PF02518">
    <property type="entry name" value="HATPase_c"/>
    <property type="match status" value="1"/>
</dbReference>
<sequence>MNLGIYHEFWRLVAYLGLGLLLGMPWDLSLAGAFVGFALFFWRHFKRLLILQDWLANEAKLAPPESDGIWGDLFDQLYRYQKGQQRIQERLQSVIDRIQESSSSLRDAVVMVDRQGELEWWNTAAERLLGFRAPDDDGQPITNLLRDPRFIEYFEQGEYQEPLTLPSPMLDSMMLQYQISVFGDNDRLMLVRDITRLHRLEQMRKDFVANVSHELRTPLTVLVGYLETYQEYQHQLPPRWQKGVTQMRQQTLRMQNLVNDLLTLSRLETSDVEEEILPIAVDHMLQSIRQDALALSGEKQHQIILYADANVRLYGSEKELRSAFSNLVFNAIKYTPAQSEIQIRWYADIEGAHLEVVDNGEGIDSRHLPRLTERFYRVDKGRSTESGGTGLGLAIVKHVLLRHQGWLDIHSEIGLGCEFICHFPRARVADFS</sequence>
<evidence type="ECO:0000256" key="10">
    <source>
        <dbReference type="ARBA" id="ARBA00022692"/>
    </source>
</evidence>
<dbReference type="RefSeq" id="WP_093308871.1">
    <property type="nucleotide sequence ID" value="NZ_FNYH01000003.1"/>
</dbReference>
<keyword evidence="7" id="KW-0597">Phosphoprotein</keyword>
<dbReference type="PROSITE" id="PS50109">
    <property type="entry name" value="HIS_KIN"/>
    <property type="match status" value="1"/>
</dbReference>
<dbReference type="OrthoDB" id="9813151at2"/>
<keyword evidence="14 18" id="KW-1133">Transmembrane helix</keyword>
<evidence type="ECO:0000256" key="5">
    <source>
        <dbReference type="ARBA" id="ARBA00022448"/>
    </source>
</evidence>
<dbReference type="Gene3D" id="1.10.287.130">
    <property type="match status" value="1"/>
</dbReference>
<dbReference type="CDD" id="cd00130">
    <property type="entry name" value="PAS"/>
    <property type="match status" value="1"/>
</dbReference>
<keyword evidence="9" id="KW-0808">Transferase</keyword>
<organism evidence="21 22">
    <name type="scientific">Allopseudospirillum japonicum</name>
    <dbReference type="NCBI Taxonomy" id="64971"/>
    <lineage>
        <taxon>Bacteria</taxon>
        <taxon>Pseudomonadati</taxon>
        <taxon>Pseudomonadota</taxon>
        <taxon>Gammaproteobacteria</taxon>
        <taxon>Oceanospirillales</taxon>
        <taxon>Oceanospirillaceae</taxon>
        <taxon>Allopseudospirillum</taxon>
    </lineage>
</organism>
<comment type="function">
    <text evidence="17">Member of the two-component regulatory system PhoR/PhoB involved in the phosphate regulon genes expression. PhoR may function as a membrane-associated protein kinase that phosphorylates PhoB in response to environmental signals.</text>
</comment>
<dbReference type="InterPro" id="IPR003661">
    <property type="entry name" value="HisK_dim/P_dom"/>
</dbReference>
<name>A0A1H6RAU8_9GAMM</name>
<evidence type="ECO:0000256" key="12">
    <source>
        <dbReference type="ARBA" id="ARBA00022777"/>
    </source>
</evidence>
<dbReference type="FunFam" id="3.30.565.10:FF:000032">
    <property type="entry name" value="Phosphate regulon sensor histidine kinase PhoR"/>
    <property type="match status" value="1"/>
</dbReference>
<dbReference type="InterPro" id="IPR000014">
    <property type="entry name" value="PAS"/>
</dbReference>
<evidence type="ECO:0000256" key="16">
    <source>
        <dbReference type="ARBA" id="ARBA00023136"/>
    </source>
</evidence>
<evidence type="ECO:0000313" key="21">
    <source>
        <dbReference type="EMBL" id="SEI52959.1"/>
    </source>
</evidence>
<keyword evidence="15" id="KW-0902">Two-component regulatory system</keyword>
<dbReference type="NCBIfam" id="TIGR02966">
    <property type="entry name" value="phoR_proteo"/>
    <property type="match status" value="1"/>
</dbReference>
<dbReference type="AlphaFoldDB" id="A0A1H6RAU8"/>
<dbReference type="Gene3D" id="3.30.450.20">
    <property type="entry name" value="PAS domain"/>
    <property type="match status" value="1"/>
</dbReference>
<evidence type="ECO:0000313" key="22">
    <source>
        <dbReference type="Proteomes" id="UP000242999"/>
    </source>
</evidence>
<keyword evidence="5" id="KW-0813">Transport</keyword>
<dbReference type="InterPro" id="IPR036890">
    <property type="entry name" value="HATPase_C_sf"/>
</dbReference>
<keyword evidence="13" id="KW-0067">ATP-binding</keyword>
<dbReference type="GO" id="GO:0004721">
    <property type="term" value="F:phosphoprotein phosphatase activity"/>
    <property type="evidence" value="ECO:0007669"/>
    <property type="project" value="InterPro"/>
</dbReference>
<evidence type="ECO:0000256" key="3">
    <source>
        <dbReference type="ARBA" id="ARBA00012438"/>
    </source>
</evidence>
<gene>
    <name evidence="21" type="ORF">SAMN05421831_103223</name>
</gene>
<keyword evidence="22" id="KW-1185">Reference proteome</keyword>
<evidence type="ECO:0000256" key="13">
    <source>
        <dbReference type="ARBA" id="ARBA00022840"/>
    </source>
</evidence>
<reference evidence="22" key="1">
    <citation type="submission" date="2016-10" db="EMBL/GenBank/DDBJ databases">
        <authorList>
            <person name="Varghese N."/>
            <person name="Submissions S."/>
        </authorList>
    </citation>
    <scope>NUCLEOTIDE SEQUENCE [LARGE SCALE GENOMIC DNA]</scope>
    <source>
        <strain evidence="22">DSM 7165</strain>
    </source>
</reference>
<dbReference type="PRINTS" id="PR00344">
    <property type="entry name" value="BCTRLSENSOR"/>
</dbReference>
<dbReference type="GO" id="GO:0005524">
    <property type="term" value="F:ATP binding"/>
    <property type="evidence" value="ECO:0007669"/>
    <property type="project" value="UniProtKB-KW"/>
</dbReference>
<dbReference type="EMBL" id="FNYH01000003">
    <property type="protein sequence ID" value="SEI52959.1"/>
    <property type="molecule type" value="Genomic_DNA"/>
</dbReference>
<feature type="domain" description="PAS" evidence="20">
    <location>
        <begin position="87"/>
        <end position="135"/>
    </location>
</feature>
<dbReference type="PANTHER" id="PTHR45453">
    <property type="entry name" value="PHOSPHATE REGULON SENSOR PROTEIN PHOR"/>
    <property type="match status" value="1"/>
</dbReference>
<dbReference type="NCBIfam" id="NF008235">
    <property type="entry name" value="PRK11006.1"/>
    <property type="match status" value="1"/>
</dbReference>
<dbReference type="InterPro" id="IPR013767">
    <property type="entry name" value="PAS_fold"/>
</dbReference>
<dbReference type="Pfam" id="PF00989">
    <property type="entry name" value="PAS"/>
    <property type="match status" value="1"/>
</dbReference>
<keyword evidence="16 18" id="KW-0472">Membrane</keyword>
<keyword evidence="10 18" id="KW-0812">Transmembrane</keyword>
<dbReference type="Pfam" id="PF11808">
    <property type="entry name" value="PhoR"/>
    <property type="match status" value="1"/>
</dbReference>
<evidence type="ECO:0000256" key="1">
    <source>
        <dbReference type="ARBA" id="ARBA00000085"/>
    </source>
</evidence>
<dbReference type="GO" id="GO:0016036">
    <property type="term" value="P:cellular response to phosphate starvation"/>
    <property type="evidence" value="ECO:0007669"/>
    <property type="project" value="TreeGrafter"/>
</dbReference>
<keyword evidence="12 21" id="KW-0418">Kinase</keyword>
<evidence type="ECO:0000259" key="20">
    <source>
        <dbReference type="PROSITE" id="PS50112"/>
    </source>
</evidence>
<evidence type="ECO:0000256" key="17">
    <source>
        <dbReference type="ARBA" id="ARBA00025207"/>
    </source>
</evidence>
<dbReference type="InterPro" id="IPR021766">
    <property type="entry name" value="PhoR_N"/>
</dbReference>